<reference evidence="2 3" key="1">
    <citation type="submission" date="2021-03" db="EMBL/GenBank/DDBJ databases">
        <title>Actinomadura violae sp. nov., isolated from lichen in Thailand.</title>
        <authorList>
            <person name="Kanchanasin P."/>
            <person name="Saeng-In P."/>
            <person name="Phongsopitanun W."/>
            <person name="Yuki M."/>
            <person name="Kudo T."/>
            <person name="Ohkuma M."/>
            <person name="Tanasupawat S."/>
        </authorList>
    </citation>
    <scope>NUCLEOTIDE SEQUENCE [LARGE SCALE GENOMIC DNA]</scope>
    <source>
        <strain evidence="2 3">LCR2-06</strain>
    </source>
</reference>
<feature type="region of interest" description="Disordered" evidence="1">
    <location>
        <begin position="68"/>
        <end position="102"/>
    </location>
</feature>
<name>A0ABS3RYN2_9ACTN</name>
<feature type="compositionally biased region" description="Basic and acidic residues" evidence="1">
    <location>
        <begin position="68"/>
        <end position="84"/>
    </location>
</feature>
<keyword evidence="3" id="KW-1185">Reference proteome</keyword>
<dbReference type="RefSeq" id="WP_208244925.1">
    <property type="nucleotide sequence ID" value="NZ_JAGEPF010000018.1"/>
</dbReference>
<sequence length="102" mass="11142">MNRANEPLPEFDYTPELHDALRMFLGVWRDGYLAHDIGTSLACTEAESLAELLTAAGLEDEAKNLIDWHADGDDAGDMHYRGGEDSPEDADAPEPAPRGDQS</sequence>
<comment type="caution">
    <text evidence="2">The sequence shown here is derived from an EMBL/GenBank/DDBJ whole genome shotgun (WGS) entry which is preliminary data.</text>
</comment>
<accession>A0ABS3RYN2</accession>
<evidence type="ECO:0000313" key="2">
    <source>
        <dbReference type="EMBL" id="MBO2461568.1"/>
    </source>
</evidence>
<dbReference type="EMBL" id="JAGEPF010000018">
    <property type="protein sequence ID" value="MBO2461568.1"/>
    <property type="molecule type" value="Genomic_DNA"/>
</dbReference>
<proteinExistence type="predicted"/>
<organism evidence="2 3">
    <name type="scientific">Actinomadura violacea</name>
    <dbReference type="NCBI Taxonomy" id="2819934"/>
    <lineage>
        <taxon>Bacteria</taxon>
        <taxon>Bacillati</taxon>
        <taxon>Actinomycetota</taxon>
        <taxon>Actinomycetes</taxon>
        <taxon>Streptosporangiales</taxon>
        <taxon>Thermomonosporaceae</taxon>
        <taxon>Actinomadura</taxon>
    </lineage>
</organism>
<protein>
    <submittedName>
        <fullName evidence="2">Uncharacterized protein</fullName>
    </submittedName>
</protein>
<gene>
    <name evidence="2" type="ORF">J4709_28775</name>
</gene>
<dbReference type="Proteomes" id="UP000680206">
    <property type="component" value="Unassembled WGS sequence"/>
</dbReference>
<evidence type="ECO:0000313" key="3">
    <source>
        <dbReference type="Proteomes" id="UP000680206"/>
    </source>
</evidence>
<evidence type="ECO:0000256" key="1">
    <source>
        <dbReference type="SAM" id="MobiDB-lite"/>
    </source>
</evidence>